<name>A0A2T0RAZ5_9ACTN</name>
<reference evidence="2 3" key="1">
    <citation type="submission" date="2018-03" db="EMBL/GenBank/DDBJ databases">
        <title>Genomic Encyclopedia of Archaeal and Bacterial Type Strains, Phase II (KMG-II): from individual species to whole genera.</title>
        <authorList>
            <person name="Goeker M."/>
        </authorList>
    </citation>
    <scope>NUCLEOTIDE SEQUENCE [LARGE SCALE GENOMIC DNA]</scope>
    <source>
        <strain evidence="2 3">DSM 19711</strain>
    </source>
</reference>
<feature type="compositionally biased region" description="Basic and acidic residues" evidence="1">
    <location>
        <begin position="133"/>
        <end position="147"/>
    </location>
</feature>
<feature type="compositionally biased region" description="Low complexity" evidence="1">
    <location>
        <begin position="189"/>
        <end position="198"/>
    </location>
</feature>
<evidence type="ECO:0000313" key="2">
    <source>
        <dbReference type="EMBL" id="PRY18310.1"/>
    </source>
</evidence>
<feature type="region of interest" description="Disordered" evidence="1">
    <location>
        <begin position="1"/>
        <end position="79"/>
    </location>
</feature>
<proteinExistence type="predicted"/>
<feature type="compositionally biased region" description="Low complexity" evidence="1">
    <location>
        <begin position="8"/>
        <end position="24"/>
    </location>
</feature>
<feature type="region of interest" description="Disordered" evidence="1">
    <location>
        <begin position="212"/>
        <end position="261"/>
    </location>
</feature>
<dbReference type="EMBL" id="PVZF01000001">
    <property type="protein sequence ID" value="PRY18310.1"/>
    <property type="molecule type" value="Genomic_DNA"/>
</dbReference>
<keyword evidence="3" id="KW-1185">Reference proteome</keyword>
<comment type="caution">
    <text evidence="2">The sequence shown here is derived from an EMBL/GenBank/DDBJ whole genome shotgun (WGS) entry which is preliminary data.</text>
</comment>
<dbReference type="Proteomes" id="UP000238083">
    <property type="component" value="Unassembled WGS sequence"/>
</dbReference>
<feature type="region of interest" description="Disordered" evidence="1">
    <location>
        <begin position="162"/>
        <end position="199"/>
    </location>
</feature>
<feature type="region of interest" description="Disordered" evidence="1">
    <location>
        <begin position="127"/>
        <end position="147"/>
    </location>
</feature>
<organism evidence="2 3">
    <name type="scientific">Kineococcus rhizosphaerae</name>
    <dbReference type="NCBI Taxonomy" id="559628"/>
    <lineage>
        <taxon>Bacteria</taxon>
        <taxon>Bacillati</taxon>
        <taxon>Actinomycetota</taxon>
        <taxon>Actinomycetes</taxon>
        <taxon>Kineosporiales</taxon>
        <taxon>Kineosporiaceae</taxon>
        <taxon>Kineococcus</taxon>
    </lineage>
</organism>
<evidence type="ECO:0000313" key="3">
    <source>
        <dbReference type="Proteomes" id="UP000238083"/>
    </source>
</evidence>
<accession>A0A2T0RAZ5</accession>
<evidence type="ECO:0000256" key="1">
    <source>
        <dbReference type="SAM" id="MobiDB-lite"/>
    </source>
</evidence>
<feature type="compositionally biased region" description="Polar residues" evidence="1">
    <location>
        <begin position="44"/>
        <end position="57"/>
    </location>
</feature>
<sequence length="261" mass="28066">MSWTAPGSRTWSRPLTTSPRTTRPFAANPGTSIAATSDDPPAPSTVSTVCAANSLQTRAFDARSTPSSSTGRWNRALGSPSTDAAWPLLRTAVGSASRRVRSTEPTRGLECSIESRRSQCRRSAGWLRRHHREHDDRPAHRRGDRDERAALERFRVLRDEGPGGALVGATRHVGGGPARLDDPPVRLRPSTPEESTSSGPWLIAATLTTIVQTGSPAPPAKVPRHIPLGAHRARPPPPGPGRRPLVPTPVESCPCSRWSLP</sequence>
<gene>
    <name evidence="2" type="ORF">CLV37_101555</name>
</gene>
<protein>
    <submittedName>
        <fullName evidence="2">Uncharacterized protein</fullName>
    </submittedName>
</protein>
<dbReference type="AlphaFoldDB" id="A0A2T0RAZ5"/>